<organism evidence="1 2">
    <name type="scientific">Paracoccus sanguinis</name>
    <dbReference type="NCBI Taxonomy" id="1545044"/>
    <lineage>
        <taxon>Bacteria</taxon>
        <taxon>Pseudomonadati</taxon>
        <taxon>Pseudomonadota</taxon>
        <taxon>Alphaproteobacteria</taxon>
        <taxon>Rhodobacterales</taxon>
        <taxon>Paracoccaceae</taxon>
        <taxon>Paracoccus</taxon>
    </lineage>
</organism>
<dbReference type="OrthoDB" id="9799165at2"/>
<dbReference type="Proteomes" id="UP000182944">
    <property type="component" value="Unassembled WGS sequence"/>
</dbReference>
<evidence type="ECO:0008006" key="3">
    <source>
        <dbReference type="Google" id="ProtNLM"/>
    </source>
</evidence>
<dbReference type="RefSeq" id="WP_036735420.1">
    <property type="nucleotide sequence ID" value="NZ_FNNA01000001.1"/>
</dbReference>
<dbReference type="InterPro" id="IPR025255">
    <property type="entry name" value="DUF4202"/>
</dbReference>
<reference evidence="2" key="1">
    <citation type="submission" date="2016-10" db="EMBL/GenBank/DDBJ databases">
        <authorList>
            <person name="Varghese N."/>
            <person name="Submissions S."/>
        </authorList>
    </citation>
    <scope>NUCLEOTIDE SEQUENCE [LARGE SCALE GENOMIC DNA]</scope>
    <source>
        <strain evidence="2">DSM 29303</strain>
    </source>
</reference>
<evidence type="ECO:0000313" key="2">
    <source>
        <dbReference type="Proteomes" id="UP000182944"/>
    </source>
</evidence>
<dbReference type="Pfam" id="PF13875">
    <property type="entry name" value="DUF4202"/>
    <property type="match status" value="1"/>
</dbReference>
<dbReference type="EMBL" id="FNNA01000001">
    <property type="protein sequence ID" value="SDW20248.1"/>
    <property type="molecule type" value="Genomic_DNA"/>
</dbReference>
<accession>A0A1H2RLY9</accession>
<dbReference type="PANTHER" id="PTHR41729">
    <property type="entry name" value="GLUTAMYL-TRNA SYNTHETASE"/>
    <property type="match status" value="1"/>
</dbReference>
<keyword evidence="2" id="KW-1185">Reference proteome</keyword>
<protein>
    <recommendedName>
        <fullName evidence="3">DUF4202 domain-containing protein</fullName>
    </recommendedName>
</protein>
<dbReference type="STRING" id="1545044.SAMN05444276_101387"/>
<evidence type="ECO:0000313" key="1">
    <source>
        <dbReference type="EMBL" id="SDW20248.1"/>
    </source>
</evidence>
<dbReference type="AlphaFoldDB" id="A0A1H2RLY9"/>
<name>A0A1H2RLY9_9RHOB</name>
<gene>
    <name evidence="1" type="ORF">SAMN05444276_101387</name>
</gene>
<proteinExistence type="predicted"/>
<sequence>MTSPSPRRAAVFAAIDAANAADPRREDGAPVELLYGQRMTAEQALLYPEASDPLAIACRGQHIERWTLPRQDYPEGREGYLTWRREQGRRHAERVMGLMRDAGYPEPEVEAAGRMLRKEGIKRDAEVQALEDVACFTFIRHYLGDFATTQDPDQLLRIVQKTARKMSPAARERALAEFPMPEAFAAAFREDAA</sequence>
<dbReference type="PANTHER" id="PTHR41729:SF1">
    <property type="entry name" value="GLUTAMYL-TRNA SYNTHETASE"/>
    <property type="match status" value="1"/>
</dbReference>